<feature type="region of interest" description="Disordered" evidence="1">
    <location>
        <begin position="536"/>
        <end position="652"/>
    </location>
</feature>
<organism evidence="2 3">
    <name type="scientific">Prorocentrum cordatum</name>
    <dbReference type="NCBI Taxonomy" id="2364126"/>
    <lineage>
        <taxon>Eukaryota</taxon>
        <taxon>Sar</taxon>
        <taxon>Alveolata</taxon>
        <taxon>Dinophyceae</taxon>
        <taxon>Prorocentrales</taxon>
        <taxon>Prorocentraceae</taxon>
        <taxon>Prorocentrum</taxon>
    </lineage>
</organism>
<feature type="compositionally biased region" description="Basic residues" evidence="1">
    <location>
        <begin position="554"/>
        <end position="563"/>
    </location>
</feature>
<dbReference type="Proteomes" id="UP001189429">
    <property type="component" value="Unassembled WGS sequence"/>
</dbReference>
<feature type="region of interest" description="Disordered" evidence="1">
    <location>
        <begin position="664"/>
        <end position="861"/>
    </location>
</feature>
<protein>
    <submittedName>
        <fullName evidence="2">Uncharacterized protein</fullName>
    </submittedName>
</protein>
<evidence type="ECO:0000256" key="1">
    <source>
        <dbReference type="SAM" id="MobiDB-lite"/>
    </source>
</evidence>
<sequence length="861" mass="91354">MLPCASSRHIRVRVMILAPSRICSHVGKMRNAYNTTLETDTPYTFLRSAMNRLFLVGLLFRTSLAITSRHDARYEHESISSGMASEHLFFKKLGIEHAYGLRPTEFLAVMESSAEPSARTGGLALLSASESHEASCQDAQPGSMCYHAASWLQAEGLAKYPDWYPSLSADSTRQEVQAVLHTLGKADCPSPCISRVAKRLAQSLDERALEVDGTGRQVFSEAYELSEPTSCGDVVEGDWCSLSIQWLKNIGLESHPDWYPGLTRQSSIHDFQTVLHNSGKVGCKLPCSSIPQVMSTTTSDITQAVVSPSAMKINAELEECEVPREGSRCYNAIRNVMQVGLGAHPEEYPELSESSSREEVQEHLFLRRQYECGRPCPKDLVSKHSRHQRVKMNVADMTEHEMTMYLNHEWDGYVDGDEYGASAADNAFEDGRLQRLWAWFTICVGWGLWGTTPPRRALPGRWRPLSRCSLAPQAQTCDALIFSTRGTSPEVPTLSPGAGFSSLGRSWTFLGPGEGPTRPKAAQDLPSCFFPHAIPSCGGADGEPHPSEPPRGVPGRRRGGRRRPREEGPPRRGGRLPRRAAAARGQRRGGGPGRCVPRCGRRRAVLPGGDLGPDGGHRPAPQLVPRPLPELHLPGVPGAPPQDQGDPLHAALPGLRRGLRCSGESRAAAGGGADRPRWAGVRARAGGGAGHRRRAGARARGAEAAGGGPRGGGRRGGAAAGQRRGGGPLRGRGRGDAARERHGGSQRHRTGGGGAAAAGRDGAGKLHRRGARCRPGGGGGRLRAAAMGGLGRRGHASAGGGAAARGPRRAGGGAAARERHRGGHAPRGAGHAEAGGGPGASAAGGRGLRAGCRRHDGGALA</sequence>
<accession>A0ABN9RL95</accession>
<feature type="compositionally biased region" description="Basic and acidic residues" evidence="1">
    <location>
        <begin position="733"/>
        <end position="743"/>
    </location>
</feature>
<gene>
    <name evidence="2" type="ORF">PCOR1329_LOCUS20952</name>
</gene>
<proteinExistence type="predicted"/>
<feature type="compositionally biased region" description="Gly residues" evidence="1">
    <location>
        <begin position="833"/>
        <end position="848"/>
    </location>
</feature>
<evidence type="ECO:0000313" key="3">
    <source>
        <dbReference type="Proteomes" id="UP001189429"/>
    </source>
</evidence>
<feature type="compositionally biased region" description="Gly residues" evidence="1">
    <location>
        <begin position="797"/>
        <end position="814"/>
    </location>
</feature>
<evidence type="ECO:0000313" key="2">
    <source>
        <dbReference type="EMBL" id="CAK0818800.1"/>
    </source>
</evidence>
<comment type="caution">
    <text evidence="2">The sequence shown here is derived from an EMBL/GenBank/DDBJ whole genome shotgun (WGS) entry which is preliminary data.</text>
</comment>
<feature type="compositionally biased region" description="Gly residues" evidence="1">
    <location>
        <begin position="704"/>
        <end position="730"/>
    </location>
</feature>
<reference evidence="2" key="1">
    <citation type="submission" date="2023-10" db="EMBL/GenBank/DDBJ databases">
        <authorList>
            <person name="Chen Y."/>
            <person name="Shah S."/>
            <person name="Dougan E. K."/>
            <person name="Thang M."/>
            <person name="Chan C."/>
        </authorList>
    </citation>
    <scope>NUCLEOTIDE SEQUENCE [LARGE SCALE GENOMIC DNA]</scope>
</reference>
<name>A0ABN9RL95_9DINO</name>
<keyword evidence="3" id="KW-1185">Reference proteome</keyword>
<dbReference type="EMBL" id="CAUYUJ010006830">
    <property type="protein sequence ID" value="CAK0818800.1"/>
    <property type="molecule type" value="Genomic_DNA"/>
</dbReference>